<evidence type="ECO:0000313" key="1">
    <source>
        <dbReference type="EMBL" id="KFE57053.1"/>
    </source>
</evidence>
<dbReference type="AlphaFoldDB" id="A0A085VNP0"/>
<proteinExistence type="predicted"/>
<name>A0A085VNP0_PSESX</name>
<dbReference type="EMBL" id="JPQU01000022">
    <property type="protein sequence ID" value="KFE57053.1"/>
    <property type="molecule type" value="Genomic_DNA"/>
</dbReference>
<protein>
    <submittedName>
        <fullName evidence="1">Uncharacterized protein</fullName>
    </submittedName>
</protein>
<evidence type="ECO:0000313" key="2">
    <source>
        <dbReference type="Proteomes" id="UP000028631"/>
    </source>
</evidence>
<dbReference type="RefSeq" id="WP_032626971.1">
    <property type="nucleotide sequence ID" value="NZ_JPQU01000022.1"/>
</dbReference>
<reference evidence="1 2" key="1">
    <citation type="submission" date="2014-07" db="EMBL/GenBank/DDBJ databases">
        <title>Draft Genome Sequences of Environmental Pseudomonas syringae strains.</title>
        <authorList>
            <person name="Baltrus D.A."/>
            <person name="Berge O."/>
            <person name="Morris C."/>
        </authorList>
    </citation>
    <scope>NUCLEOTIDE SEQUENCE [LARGE SCALE GENOMIC DNA]</scope>
    <source>
        <strain evidence="1 2">GAW0119</strain>
    </source>
</reference>
<comment type="caution">
    <text evidence="1">The sequence shown here is derived from an EMBL/GenBank/DDBJ whole genome shotgun (WGS) entry which is preliminary data.</text>
</comment>
<organism evidence="1 2">
    <name type="scientific">Pseudomonas syringae</name>
    <dbReference type="NCBI Taxonomy" id="317"/>
    <lineage>
        <taxon>Bacteria</taxon>
        <taxon>Pseudomonadati</taxon>
        <taxon>Pseudomonadota</taxon>
        <taxon>Gammaproteobacteria</taxon>
        <taxon>Pseudomonadales</taxon>
        <taxon>Pseudomonadaceae</taxon>
        <taxon>Pseudomonas</taxon>
    </lineage>
</organism>
<dbReference type="Proteomes" id="UP000028631">
    <property type="component" value="Unassembled WGS sequence"/>
</dbReference>
<sequence>MSDPDRLEKSVACRIPGIKKAVEDYSHRPPPIKVAHGEKGKYLASFHFPEITKVSISTFGYNLIIK</sequence>
<accession>A0A085VNP0</accession>
<dbReference type="PATRIC" id="fig|317.175.peg.1245"/>
<keyword evidence="2" id="KW-1185">Reference proteome</keyword>
<gene>
    <name evidence="1" type="ORF">IV01_05950</name>
</gene>